<evidence type="ECO:0000313" key="6">
    <source>
        <dbReference type="EMBL" id="OAR03305.1"/>
    </source>
</evidence>
<organism evidence="6 7">
    <name type="scientific">Hydrogenibacillus schlegelii</name>
    <name type="common">Bacillus schlegelii</name>
    <dbReference type="NCBI Taxonomy" id="1484"/>
    <lineage>
        <taxon>Bacteria</taxon>
        <taxon>Bacillati</taxon>
        <taxon>Bacillota</taxon>
        <taxon>Bacilli</taxon>
        <taxon>Bacillales</taxon>
        <taxon>Bacillales Family X. Incertae Sedis</taxon>
        <taxon>Hydrogenibacillus</taxon>
    </lineage>
</organism>
<sequence length="388" mass="40433">MKRMSGKAVVLAFLAGVLFASGFWLGKVGSPLPSAGASAIDGKAAAAGTVEGKAALLPESTDKGHSLIAEMVKKAGPAVVRIETKIPARGGSTDEMFFFGPFPFSVPVPNQPSGSIGSGFFISEDGTILTNNHVIDKASEIKVYMSDRKTPLTAHVVGRDPELDLAVLKVDGKGPFPYLPLGDSDKMDVGDWVVAIGNPFGLDHTVTVGVLSAKGRPLTVEGKQFKNLLQTDASINPGNSGGPLLNLSGEVIGINTAVSAQGQGIGFAVPSNSVREVLNDLLTKGKVSRPWVGIGVQDFTPDIADYLGLPRSTKGALVSQVFDGSPAQKAGLRPGDVIVQFDGKDVADAQTLVDLIQQAKVGEVKKLLVNRGGELVPISVRIGEKTYQ</sequence>
<dbReference type="InterPro" id="IPR001478">
    <property type="entry name" value="PDZ"/>
</dbReference>
<gene>
    <name evidence="6" type="ORF">SA87_03885</name>
</gene>
<keyword evidence="7" id="KW-1185">Reference proteome</keyword>
<dbReference type="InterPro" id="IPR043504">
    <property type="entry name" value="Peptidase_S1_PA_chymotrypsin"/>
</dbReference>
<evidence type="ECO:0000256" key="3">
    <source>
        <dbReference type="ARBA" id="ARBA00022801"/>
    </source>
</evidence>
<dbReference type="InterPro" id="IPR009003">
    <property type="entry name" value="Peptidase_S1_PA"/>
</dbReference>
<dbReference type="STRING" id="1484.SA87_03885"/>
<dbReference type="SMART" id="SM00228">
    <property type="entry name" value="PDZ"/>
    <property type="match status" value="1"/>
</dbReference>
<evidence type="ECO:0000259" key="5">
    <source>
        <dbReference type="PROSITE" id="PS50106"/>
    </source>
</evidence>
<keyword evidence="4" id="KW-0720">Serine protease</keyword>
<dbReference type="RefSeq" id="WP_066203445.1">
    <property type="nucleotide sequence ID" value="NZ_CBCSAS010000006.1"/>
</dbReference>
<dbReference type="Proteomes" id="UP000243024">
    <property type="component" value="Unassembled WGS sequence"/>
</dbReference>
<dbReference type="PANTHER" id="PTHR22939">
    <property type="entry name" value="SERINE PROTEASE FAMILY S1C HTRA-RELATED"/>
    <property type="match status" value="1"/>
</dbReference>
<dbReference type="EMBL" id="JXBB01000063">
    <property type="protein sequence ID" value="OAR03305.1"/>
    <property type="molecule type" value="Genomic_DNA"/>
</dbReference>
<dbReference type="InterPro" id="IPR001940">
    <property type="entry name" value="Peptidase_S1C"/>
</dbReference>
<keyword evidence="2" id="KW-0645">Protease</keyword>
<dbReference type="SUPFAM" id="SSF50156">
    <property type="entry name" value="PDZ domain-like"/>
    <property type="match status" value="1"/>
</dbReference>
<dbReference type="InterPro" id="IPR036034">
    <property type="entry name" value="PDZ_sf"/>
</dbReference>
<dbReference type="GO" id="GO:0004252">
    <property type="term" value="F:serine-type endopeptidase activity"/>
    <property type="evidence" value="ECO:0007669"/>
    <property type="project" value="InterPro"/>
</dbReference>
<evidence type="ECO:0000256" key="4">
    <source>
        <dbReference type="ARBA" id="ARBA00022825"/>
    </source>
</evidence>
<reference evidence="6 7" key="1">
    <citation type="submission" date="2015-09" db="EMBL/GenBank/DDBJ databases">
        <title>Draft genome sequence of Hydrogenibacillus schlegelii DSM 2000.</title>
        <authorList>
            <person name="Hemp J."/>
        </authorList>
    </citation>
    <scope>NUCLEOTIDE SEQUENCE [LARGE SCALE GENOMIC DNA]</scope>
    <source>
        <strain evidence="6 7">MA 48</strain>
    </source>
</reference>
<accession>A0A132NBP4</accession>
<dbReference type="AlphaFoldDB" id="A0A132NBP4"/>
<dbReference type="PROSITE" id="PS50106">
    <property type="entry name" value="PDZ"/>
    <property type="match status" value="1"/>
</dbReference>
<proteinExistence type="inferred from homology"/>
<name>A0A132NBP4_HYDSH</name>
<dbReference type="Pfam" id="PF17820">
    <property type="entry name" value="PDZ_6"/>
    <property type="match status" value="1"/>
</dbReference>
<keyword evidence="3" id="KW-0378">Hydrolase</keyword>
<feature type="domain" description="PDZ" evidence="5">
    <location>
        <begin position="307"/>
        <end position="346"/>
    </location>
</feature>
<dbReference type="SUPFAM" id="SSF50494">
    <property type="entry name" value="Trypsin-like serine proteases"/>
    <property type="match status" value="1"/>
</dbReference>
<dbReference type="PRINTS" id="PR00834">
    <property type="entry name" value="PROTEASES2C"/>
</dbReference>
<dbReference type="PANTHER" id="PTHR22939:SF129">
    <property type="entry name" value="SERINE PROTEASE HTRA2, MITOCHONDRIAL"/>
    <property type="match status" value="1"/>
</dbReference>
<dbReference type="Gene3D" id="2.30.42.10">
    <property type="match status" value="1"/>
</dbReference>
<comment type="similarity">
    <text evidence="1">Belongs to the peptidase S1C family.</text>
</comment>
<comment type="caution">
    <text evidence="6">The sequence shown here is derived from an EMBL/GenBank/DDBJ whole genome shotgun (WGS) entry which is preliminary data.</text>
</comment>
<evidence type="ECO:0000256" key="2">
    <source>
        <dbReference type="ARBA" id="ARBA00022670"/>
    </source>
</evidence>
<dbReference type="Pfam" id="PF13365">
    <property type="entry name" value="Trypsin_2"/>
    <property type="match status" value="1"/>
</dbReference>
<dbReference type="GO" id="GO:0006508">
    <property type="term" value="P:proteolysis"/>
    <property type="evidence" value="ECO:0007669"/>
    <property type="project" value="UniProtKB-KW"/>
</dbReference>
<evidence type="ECO:0000313" key="7">
    <source>
        <dbReference type="Proteomes" id="UP000243024"/>
    </source>
</evidence>
<protein>
    <submittedName>
        <fullName evidence="6">Peptidase S1</fullName>
    </submittedName>
</protein>
<evidence type="ECO:0000256" key="1">
    <source>
        <dbReference type="ARBA" id="ARBA00010541"/>
    </source>
</evidence>
<dbReference type="InterPro" id="IPR041489">
    <property type="entry name" value="PDZ_6"/>
</dbReference>
<dbReference type="Gene3D" id="2.40.10.10">
    <property type="entry name" value="Trypsin-like serine proteases"/>
    <property type="match status" value="2"/>
</dbReference>